<proteinExistence type="predicted"/>
<accession>A0A0A2MEF3</accession>
<name>A0A0A2MEF3_9FLAO</name>
<sequence>MRKNTTIQFRCLLVLSALFMVFGCAKIDELTGVNNMNRREGSLKLRKYSNIPLNLPPLVQYILDKKEVESLTLNSNLRKVCDYTKIPIQTVTVEDWNKEPKIADNVRVLCLLDTRKLNNKSIEVITEFVAKGGTLFMPFGSEDKRFSFLVGCKPENDFETDVNASGFHFNTSIFPGFDHHVYKKDLKFFGLKSKAFSDRIRVLATAENDKNYPLIIENEVGKGRVIYYNSTYFLIKDDRGLLLSGIIKGLEGIPYPVVNAGVIFLDDFPSPLYDIKQEPVNSEMNLTITDFVHNVWWPDLVKISKKFDIQYSAMTTFDYNVNVKPPFLFREWDAKKVKIGDKEVGLSNWLMEDVAKRGHELAFHGYNHVSLLVPDWKNPDFMITSLKAAEKKWEVNNFGDLPVTYVPPSNYIDRIGLKQLKKGMPSVNFMCSIYVGEKAQGGNREFDFDPYEPELFDFPRISSGFYVDDDLKFTMYSMYMFTGIWTHFLHPDDIYDIKGKNHVLLDNSYGFRNYDNLGWYKTPNSNRAMLPEFGKLLTTLRGDFPYIRFMNARESGMITNDWRASQFSHRSEKGLYRVEKLNPEESDYSEQYWFMYGSNANASRIENHFKSTNTSYKKRPYLDGYLYSVKTSKPYLTVPDFNIKTTESNSNLEAVSRKVKSDFRAFLAEAARIAKQDLWYDNYDENLKLEIESLRKQIVNSPKIDPKVWEKYAEYLSWNDNADEIWQLLEEHCIKYPTAENVMFSKRLAEIVYYPNDLIYEKWINAQILVTPNDKDLLNSYVANFYTPENQAKIKDALLKLLRVDTSHESFMKYIDFLLGYEPQNAIPELDKIQPSAEFSEYATTIAWTYADNNQFQKAYDWAAFSSEIDFYSKMQWLIELKDNAKLIQEYDEYIAKNPDDFRVKAQMSMAYHEMGKFKEAWILANELPEESADKEAIQKMLNTDVIYEERDVQLYLAENQTALFYPDVLEKILKNERRENGNFLNYDTSFESNKENLSSFQNVWSYNMYDKKLRLHGFGLTYSSMYRIENDLDWDDNKTHDVFGIQYQFNNPKSYDKLQYYSRLRLEYSDLKKGFIQFGAGANFSKNKSYSSAEFNVAPVENGPSHSKSIYRYQLNIYQNNYFFKYWNTALSLEGNYYNRSEILNKEYYTHESYEGSATGKIIFDRWMDNKYRLQPFVEASRSQASLGKSTIPLSTGYPYWMIDDRFFIGGGLGFSIGKSEDDFNMKVEGAWFNDDYANEFTRFIGNLNYQIFDYTYITTTFEFYLQSKFYSNALQFGIKHNLKRKQKK</sequence>
<keyword evidence="2" id="KW-1185">Reference proteome</keyword>
<dbReference type="EMBL" id="JRLW01000004">
    <property type="protein sequence ID" value="KGO90006.1"/>
    <property type="molecule type" value="Genomic_DNA"/>
</dbReference>
<reference evidence="1 2" key="1">
    <citation type="submission" date="2013-09" db="EMBL/GenBank/DDBJ databases">
        <authorList>
            <person name="Zeng Z."/>
            <person name="Chen C."/>
        </authorList>
    </citation>
    <scope>NUCLEOTIDE SEQUENCE [LARGE SCALE GENOMIC DNA]</scope>
    <source>
        <strain evidence="1 2">GH29-5</strain>
    </source>
</reference>
<dbReference type="RefSeq" id="WP_026981569.1">
    <property type="nucleotide sequence ID" value="NZ_JRLW01000004.1"/>
</dbReference>
<protein>
    <recommendedName>
        <fullName evidence="3">DUF2194 domain-containing protein</fullName>
    </recommendedName>
</protein>
<comment type="caution">
    <text evidence="1">The sequence shown here is derived from an EMBL/GenBank/DDBJ whole genome shotgun (WGS) entry which is preliminary data.</text>
</comment>
<dbReference type="InterPro" id="IPR029062">
    <property type="entry name" value="Class_I_gatase-like"/>
</dbReference>
<dbReference type="InterPro" id="IPR018695">
    <property type="entry name" value="DUF2194"/>
</dbReference>
<evidence type="ECO:0008006" key="3">
    <source>
        <dbReference type="Google" id="ProtNLM"/>
    </source>
</evidence>
<dbReference type="InterPro" id="IPR011990">
    <property type="entry name" value="TPR-like_helical_dom_sf"/>
</dbReference>
<dbReference type="Proteomes" id="UP000030121">
    <property type="component" value="Unassembled WGS sequence"/>
</dbReference>
<dbReference type="SUPFAM" id="SSF52317">
    <property type="entry name" value="Class I glutamine amidotransferase-like"/>
    <property type="match status" value="1"/>
</dbReference>
<evidence type="ECO:0000313" key="2">
    <source>
        <dbReference type="Proteomes" id="UP000030121"/>
    </source>
</evidence>
<dbReference type="Gene3D" id="3.40.50.880">
    <property type="match status" value="1"/>
</dbReference>
<dbReference type="Pfam" id="PF09960">
    <property type="entry name" value="DUF2194"/>
    <property type="match status" value="1"/>
</dbReference>
<dbReference type="STRING" id="1121899.GCA_000430025_01339"/>
<dbReference type="OrthoDB" id="9761886at2"/>
<dbReference type="InterPro" id="IPR011330">
    <property type="entry name" value="Glyco_hydro/deAcase_b/a-brl"/>
</dbReference>
<evidence type="ECO:0000313" key="1">
    <source>
        <dbReference type="EMBL" id="KGO90006.1"/>
    </source>
</evidence>
<gene>
    <name evidence="1" type="ORF">Q764_05195</name>
</gene>
<dbReference type="GO" id="GO:0005975">
    <property type="term" value="P:carbohydrate metabolic process"/>
    <property type="evidence" value="ECO:0007669"/>
    <property type="project" value="InterPro"/>
</dbReference>
<dbReference type="SUPFAM" id="SSF48452">
    <property type="entry name" value="TPR-like"/>
    <property type="match status" value="1"/>
</dbReference>
<organism evidence="1 2">
    <name type="scientific">Flavobacterium suncheonense GH29-5 = DSM 17707</name>
    <dbReference type="NCBI Taxonomy" id="1121899"/>
    <lineage>
        <taxon>Bacteria</taxon>
        <taxon>Pseudomonadati</taxon>
        <taxon>Bacteroidota</taxon>
        <taxon>Flavobacteriia</taxon>
        <taxon>Flavobacteriales</taxon>
        <taxon>Flavobacteriaceae</taxon>
        <taxon>Flavobacterium</taxon>
    </lineage>
</organism>
<dbReference type="eggNOG" id="COG4878">
    <property type="taxonomic scope" value="Bacteria"/>
</dbReference>
<dbReference type="SUPFAM" id="SSF88713">
    <property type="entry name" value="Glycoside hydrolase/deacetylase"/>
    <property type="match status" value="1"/>
</dbReference>
<dbReference type="PROSITE" id="PS51257">
    <property type="entry name" value="PROKAR_LIPOPROTEIN"/>
    <property type="match status" value="1"/>
</dbReference>